<feature type="transmembrane region" description="Helical" evidence="6">
    <location>
        <begin position="12"/>
        <end position="34"/>
    </location>
</feature>
<keyword evidence="3 6" id="KW-0812">Transmembrane</keyword>
<proteinExistence type="inferred from homology"/>
<comment type="caution">
    <text evidence="7">The sequence shown here is derived from an EMBL/GenBank/DDBJ whole genome shotgun (WGS) entry which is preliminary data.</text>
</comment>
<evidence type="ECO:0000313" key="7">
    <source>
        <dbReference type="EMBL" id="CAI8008927.1"/>
    </source>
</evidence>
<comment type="subcellular location">
    <subcellularLocation>
        <location evidence="1">Membrane</location>
        <topology evidence="1">Multi-pass membrane protein</topology>
    </subcellularLocation>
</comment>
<dbReference type="GO" id="GO:0016192">
    <property type="term" value="P:vesicle-mediated transport"/>
    <property type="evidence" value="ECO:0007669"/>
    <property type="project" value="InterPro"/>
</dbReference>
<sequence>MWRTPKMLGTDFYVFLLAMILAIGLLFLMVWHLIMLDELKNDYRNPVDFCQNLNRLVLPEYGVHLGVTLMLLVCGFWFTFLFNVPLVAYHVWRYTQRPAMTGPGLYDPTEVMNRSQLNLHTREGFMKVGFYVVSFLVYLYNMMVALVMALT</sequence>
<comment type="similarity">
    <text evidence="2">Belongs to the cornichon family.</text>
</comment>
<evidence type="ECO:0000256" key="5">
    <source>
        <dbReference type="ARBA" id="ARBA00023136"/>
    </source>
</evidence>
<dbReference type="Proteomes" id="UP001174909">
    <property type="component" value="Unassembled WGS sequence"/>
</dbReference>
<dbReference type="InterPro" id="IPR003377">
    <property type="entry name" value="Cornichon"/>
</dbReference>
<keyword evidence="8" id="KW-1185">Reference proteome</keyword>
<dbReference type="Pfam" id="PF03311">
    <property type="entry name" value="Cornichon"/>
    <property type="match status" value="1"/>
</dbReference>
<gene>
    <name evidence="7" type="ORF">GBAR_LOCUS6072</name>
</gene>
<dbReference type="SMART" id="SM01398">
    <property type="entry name" value="Cornichon"/>
    <property type="match status" value="1"/>
</dbReference>
<evidence type="ECO:0000256" key="3">
    <source>
        <dbReference type="ARBA" id="ARBA00022692"/>
    </source>
</evidence>
<reference evidence="7" key="1">
    <citation type="submission" date="2023-03" db="EMBL/GenBank/DDBJ databases">
        <authorList>
            <person name="Steffen K."/>
            <person name="Cardenas P."/>
        </authorList>
    </citation>
    <scope>NUCLEOTIDE SEQUENCE</scope>
</reference>
<dbReference type="PANTHER" id="PTHR12290">
    <property type="entry name" value="CORNICHON-RELATED"/>
    <property type="match status" value="1"/>
</dbReference>
<evidence type="ECO:0000256" key="4">
    <source>
        <dbReference type="ARBA" id="ARBA00022989"/>
    </source>
</evidence>
<dbReference type="AlphaFoldDB" id="A0AA35REZ7"/>
<keyword evidence="5 6" id="KW-0472">Membrane</keyword>
<evidence type="ECO:0000256" key="6">
    <source>
        <dbReference type="SAM" id="Phobius"/>
    </source>
</evidence>
<dbReference type="GO" id="GO:0016020">
    <property type="term" value="C:membrane"/>
    <property type="evidence" value="ECO:0007669"/>
    <property type="project" value="UniProtKB-SubCell"/>
</dbReference>
<accession>A0AA35REZ7</accession>
<evidence type="ECO:0000256" key="2">
    <source>
        <dbReference type="ARBA" id="ARBA00010095"/>
    </source>
</evidence>
<feature type="transmembrane region" description="Helical" evidence="6">
    <location>
        <begin position="63"/>
        <end position="92"/>
    </location>
</feature>
<evidence type="ECO:0000313" key="8">
    <source>
        <dbReference type="Proteomes" id="UP001174909"/>
    </source>
</evidence>
<dbReference type="EMBL" id="CASHTH010000910">
    <property type="protein sequence ID" value="CAI8008927.1"/>
    <property type="molecule type" value="Genomic_DNA"/>
</dbReference>
<protein>
    <submittedName>
        <fullName evidence="7">Protein cornichon</fullName>
    </submittedName>
</protein>
<keyword evidence="4 6" id="KW-1133">Transmembrane helix</keyword>
<evidence type="ECO:0000256" key="1">
    <source>
        <dbReference type="ARBA" id="ARBA00004141"/>
    </source>
</evidence>
<organism evidence="7 8">
    <name type="scientific">Geodia barretti</name>
    <name type="common">Barrett's horny sponge</name>
    <dbReference type="NCBI Taxonomy" id="519541"/>
    <lineage>
        <taxon>Eukaryota</taxon>
        <taxon>Metazoa</taxon>
        <taxon>Porifera</taxon>
        <taxon>Demospongiae</taxon>
        <taxon>Heteroscleromorpha</taxon>
        <taxon>Tetractinellida</taxon>
        <taxon>Astrophorina</taxon>
        <taxon>Geodiidae</taxon>
        <taxon>Geodia</taxon>
    </lineage>
</organism>
<name>A0AA35REZ7_GEOBA</name>
<feature type="transmembrane region" description="Helical" evidence="6">
    <location>
        <begin position="128"/>
        <end position="150"/>
    </location>
</feature>